<reference evidence="2 3" key="1">
    <citation type="journal article" date="2015" name="Genome Biol. Evol.">
        <title>Phylogenomic analyses indicate that early fungi evolved digesting cell walls of algal ancestors of land plants.</title>
        <authorList>
            <person name="Chang Y."/>
            <person name="Wang S."/>
            <person name="Sekimoto S."/>
            <person name="Aerts A.L."/>
            <person name="Choi C."/>
            <person name="Clum A."/>
            <person name="LaButti K.M."/>
            <person name="Lindquist E.A."/>
            <person name="Yee Ngan C."/>
            <person name="Ohm R.A."/>
            <person name="Salamov A.A."/>
            <person name="Grigoriev I.V."/>
            <person name="Spatafora J.W."/>
            <person name="Berbee M.L."/>
        </authorList>
    </citation>
    <scope>NUCLEOTIDE SEQUENCE [LARGE SCALE GENOMIC DNA]</scope>
    <source>
        <strain evidence="2 3">NRRL 1564</strain>
    </source>
</reference>
<dbReference type="AlphaFoldDB" id="A0A2G5B3H0"/>
<proteinExistence type="predicted"/>
<protein>
    <submittedName>
        <fullName evidence="2">Uncharacterized protein</fullName>
    </submittedName>
</protein>
<keyword evidence="3" id="KW-1185">Reference proteome</keyword>
<evidence type="ECO:0000256" key="1">
    <source>
        <dbReference type="SAM" id="MobiDB-lite"/>
    </source>
</evidence>
<accession>A0A2G5B3H0</accession>
<feature type="compositionally biased region" description="Pro residues" evidence="1">
    <location>
        <begin position="10"/>
        <end position="27"/>
    </location>
</feature>
<dbReference type="Proteomes" id="UP000242474">
    <property type="component" value="Unassembled WGS sequence"/>
</dbReference>
<name>A0A2G5B3H0_COERN</name>
<sequence length="179" mass="20295">MNTLNVPLPYLTPPSTPPPPLQAPSPPATAISEAVSVIVPDRSYTEDYWPISFTFMVDKEEVDFRAPKSMESLELVINTFEGIFKSLFEATSTEDISGFKSFFYPPSFSSFYTDRNCQEPGVDLTTKLDGYTNNLYFEPTTKILIREYLATTQSSNLTSFDDFLDLLKNKLREVHFTVL</sequence>
<evidence type="ECO:0000313" key="3">
    <source>
        <dbReference type="Proteomes" id="UP000242474"/>
    </source>
</evidence>
<gene>
    <name evidence="2" type="ORF">COEREDRAFT_89467</name>
</gene>
<feature type="region of interest" description="Disordered" evidence="1">
    <location>
        <begin position="1"/>
        <end position="27"/>
    </location>
</feature>
<evidence type="ECO:0000313" key="2">
    <source>
        <dbReference type="EMBL" id="PIA13570.1"/>
    </source>
</evidence>
<dbReference type="EMBL" id="KZ303532">
    <property type="protein sequence ID" value="PIA13570.1"/>
    <property type="molecule type" value="Genomic_DNA"/>
</dbReference>
<organism evidence="2 3">
    <name type="scientific">Coemansia reversa (strain ATCC 12441 / NRRL 1564)</name>
    <dbReference type="NCBI Taxonomy" id="763665"/>
    <lineage>
        <taxon>Eukaryota</taxon>
        <taxon>Fungi</taxon>
        <taxon>Fungi incertae sedis</taxon>
        <taxon>Zoopagomycota</taxon>
        <taxon>Kickxellomycotina</taxon>
        <taxon>Kickxellomycetes</taxon>
        <taxon>Kickxellales</taxon>
        <taxon>Kickxellaceae</taxon>
        <taxon>Coemansia</taxon>
    </lineage>
</organism>